<evidence type="ECO:0000313" key="2">
    <source>
        <dbReference type="EMBL" id="MPC21383.1"/>
    </source>
</evidence>
<comment type="caution">
    <text evidence="2">The sequence shown here is derived from an EMBL/GenBank/DDBJ whole genome shotgun (WGS) entry which is preliminary data.</text>
</comment>
<dbReference type="Proteomes" id="UP000324222">
    <property type="component" value="Unassembled WGS sequence"/>
</dbReference>
<dbReference type="EMBL" id="VSRR010000968">
    <property type="protein sequence ID" value="MPC21383.1"/>
    <property type="molecule type" value="Genomic_DNA"/>
</dbReference>
<reference evidence="2 3" key="1">
    <citation type="submission" date="2019-05" db="EMBL/GenBank/DDBJ databases">
        <title>Another draft genome of Portunus trituberculatus and its Hox gene families provides insights of decapod evolution.</title>
        <authorList>
            <person name="Jeong J.-H."/>
            <person name="Song I."/>
            <person name="Kim S."/>
            <person name="Choi T."/>
            <person name="Kim D."/>
            <person name="Ryu S."/>
            <person name="Kim W."/>
        </authorList>
    </citation>
    <scope>NUCLEOTIDE SEQUENCE [LARGE SCALE GENOMIC DNA]</scope>
    <source>
        <tissue evidence="2">Muscle</tissue>
    </source>
</reference>
<name>A0A5B7DJT0_PORTR</name>
<organism evidence="2 3">
    <name type="scientific">Portunus trituberculatus</name>
    <name type="common">Swimming crab</name>
    <name type="synonym">Neptunus trituberculatus</name>
    <dbReference type="NCBI Taxonomy" id="210409"/>
    <lineage>
        <taxon>Eukaryota</taxon>
        <taxon>Metazoa</taxon>
        <taxon>Ecdysozoa</taxon>
        <taxon>Arthropoda</taxon>
        <taxon>Crustacea</taxon>
        <taxon>Multicrustacea</taxon>
        <taxon>Malacostraca</taxon>
        <taxon>Eumalacostraca</taxon>
        <taxon>Eucarida</taxon>
        <taxon>Decapoda</taxon>
        <taxon>Pleocyemata</taxon>
        <taxon>Brachyura</taxon>
        <taxon>Eubrachyura</taxon>
        <taxon>Portunoidea</taxon>
        <taxon>Portunidae</taxon>
        <taxon>Portuninae</taxon>
        <taxon>Portunus</taxon>
    </lineage>
</organism>
<feature type="region of interest" description="Disordered" evidence="1">
    <location>
        <begin position="40"/>
        <end position="73"/>
    </location>
</feature>
<evidence type="ECO:0000313" key="3">
    <source>
        <dbReference type="Proteomes" id="UP000324222"/>
    </source>
</evidence>
<evidence type="ECO:0000256" key="1">
    <source>
        <dbReference type="SAM" id="MobiDB-lite"/>
    </source>
</evidence>
<protein>
    <submittedName>
        <fullName evidence="2">Uncharacterized protein</fullName>
    </submittedName>
</protein>
<proteinExistence type="predicted"/>
<keyword evidence="3" id="KW-1185">Reference proteome</keyword>
<gene>
    <name evidence="2" type="ORF">E2C01_014367</name>
</gene>
<feature type="compositionally biased region" description="Basic residues" evidence="1">
    <location>
        <begin position="41"/>
        <end position="61"/>
    </location>
</feature>
<dbReference type="AlphaFoldDB" id="A0A5B7DJT0"/>
<feature type="region of interest" description="Disordered" evidence="1">
    <location>
        <begin position="1"/>
        <end position="25"/>
    </location>
</feature>
<accession>A0A5B7DJT0</accession>
<sequence>MPAADNAAPDQLQVARGRQTRDRGCRRLLNGRHTLPTACPLRHHFHHHRHHHHHNSPHSRVPRSERPPDTSHNVSVAAAVVEKGCRHCEPARGRCLFSCK</sequence>